<evidence type="ECO:0000256" key="4">
    <source>
        <dbReference type="ARBA" id="ARBA00022679"/>
    </source>
</evidence>
<feature type="transmembrane region" description="Helical" evidence="12">
    <location>
        <begin position="49"/>
        <end position="71"/>
    </location>
</feature>
<dbReference type="InterPro" id="IPR000462">
    <property type="entry name" value="CDP-OH_P_trans"/>
</dbReference>
<comment type="subcellular location">
    <subcellularLocation>
        <location evidence="1">Membrane</location>
        <topology evidence="1">Multi-pass membrane protein</topology>
    </subcellularLocation>
</comment>
<evidence type="ECO:0000313" key="14">
    <source>
        <dbReference type="Proteomes" id="UP000034616"/>
    </source>
</evidence>
<feature type="transmembrane region" description="Helical" evidence="12">
    <location>
        <begin position="114"/>
        <end position="134"/>
    </location>
</feature>
<keyword evidence="9" id="KW-0594">Phospholipid biosynthesis</keyword>
<dbReference type="InterPro" id="IPR048254">
    <property type="entry name" value="CDP_ALCOHOL_P_TRANSF_CS"/>
</dbReference>
<dbReference type="InterPro" id="IPR004570">
    <property type="entry name" value="Phosphatidylglycerol_P_synth"/>
</dbReference>
<dbReference type="Gene3D" id="1.20.120.1760">
    <property type="match status" value="1"/>
</dbReference>
<evidence type="ECO:0000256" key="7">
    <source>
        <dbReference type="ARBA" id="ARBA00023098"/>
    </source>
</evidence>
<dbReference type="PANTHER" id="PTHR14269">
    <property type="entry name" value="CDP-DIACYLGLYCEROL--GLYCEROL-3-PHOSPHATE 3-PHOSPHATIDYLTRANSFERASE-RELATED"/>
    <property type="match status" value="1"/>
</dbReference>
<feature type="transmembrane region" description="Helical" evidence="12">
    <location>
        <begin position="177"/>
        <end position="196"/>
    </location>
</feature>
<proteinExistence type="inferred from homology"/>
<keyword evidence="3" id="KW-0444">Lipid biosynthesis</keyword>
<keyword evidence="5 12" id="KW-0812">Transmembrane</keyword>
<dbReference type="Pfam" id="PF01066">
    <property type="entry name" value="CDP-OH_P_transf"/>
    <property type="match status" value="1"/>
</dbReference>
<keyword evidence="10" id="KW-1208">Phospholipid metabolism</keyword>
<keyword evidence="7" id="KW-0443">Lipid metabolism</keyword>
<dbReference type="EMBL" id="LCAH01000006">
    <property type="protein sequence ID" value="KKR87060.1"/>
    <property type="molecule type" value="Genomic_DNA"/>
</dbReference>
<dbReference type="Proteomes" id="UP000034616">
    <property type="component" value="Unassembled WGS sequence"/>
</dbReference>
<comment type="caution">
    <text evidence="13">The sequence shown here is derived from an EMBL/GenBank/DDBJ whole genome shotgun (WGS) entry which is preliminary data.</text>
</comment>
<dbReference type="InterPro" id="IPR043130">
    <property type="entry name" value="CDP-OH_PTrfase_TM_dom"/>
</dbReference>
<evidence type="ECO:0000256" key="12">
    <source>
        <dbReference type="SAM" id="Phobius"/>
    </source>
</evidence>
<organism evidence="13 14">
    <name type="scientific">Candidatus Uhrbacteria bacterium GW2011_GWC2_41_11</name>
    <dbReference type="NCBI Taxonomy" id="1618985"/>
    <lineage>
        <taxon>Bacteria</taxon>
        <taxon>Candidatus Uhriibacteriota</taxon>
    </lineage>
</organism>
<keyword evidence="8 12" id="KW-0472">Membrane</keyword>
<dbReference type="PANTHER" id="PTHR14269:SF62">
    <property type="entry name" value="CDP-DIACYLGLYCEROL--GLYCEROL-3-PHOSPHATE 3-PHOSPHATIDYLTRANSFERASE 1, CHLOROPLASTIC"/>
    <property type="match status" value="1"/>
</dbReference>
<evidence type="ECO:0000256" key="1">
    <source>
        <dbReference type="ARBA" id="ARBA00004141"/>
    </source>
</evidence>
<comment type="similarity">
    <text evidence="2 11">Belongs to the CDP-alcohol phosphatidyltransferase class-I family.</text>
</comment>
<dbReference type="PROSITE" id="PS00379">
    <property type="entry name" value="CDP_ALCOHOL_P_TRANSF"/>
    <property type="match status" value="1"/>
</dbReference>
<dbReference type="GO" id="GO:0008444">
    <property type="term" value="F:CDP-diacylglycerol-glycerol-3-phosphate 3-phosphatidyltransferase activity"/>
    <property type="evidence" value="ECO:0007669"/>
    <property type="project" value="InterPro"/>
</dbReference>
<keyword evidence="4 11" id="KW-0808">Transferase</keyword>
<keyword evidence="6 12" id="KW-1133">Transmembrane helix</keyword>
<gene>
    <name evidence="13" type="ORF">UU35_C0006G0013</name>
</gene>
<dbReference type="GO" id="GO:0016020">
    <property type="term" value="C:membrane"/>
    <property type="evidence" value="ECO:0007669"/>
    <property type="project" value="UniProtKB-SubCell"/>
</dbReference>
<evidence type="ECO:0000256" key="2">
    <source>
        <dbReference type="ARBA" id="ARBA00010441"/>
    </source>
</evidence>
<evidence type="ECO:0000256" key="3">
    <source>
        <dbReference type="ARBA" id="ARBA00022516"/>
    </source>
</evidence>
<dbReference type="GO" id="GO:0046474">
    <property type="term" value="P:glycerophospholipid biosynthetic process"/>
    <property type="evidence" value="ECO:0007669"/>
    <property type="project" value="TreeGrafter"/>
</dbReference>
<name>A0A0G0WRG8_9BACT</name>
<evidence type="ECO:0000256" key="8">
    <source>
        <dbReference type="ARBA" id="ARBA00023136"/>
    </source>
</evidence>
<accession>A0A0G0WRG8</accession>
<evidence type="ECO:0000256" key="11">
    <source>
        <dbReference type="RuleBase" id="RU003750"/>
    </source>
</evidence>
<sequence length="198" mass="22452">MKKHRQGISRDPAKLYPHDFLFQRFFLPLIPPEIHPNHVTVLRFLFTPFVLWFLAVGQYEIGVPLFFFTAFTDALDGSLARVRGQITAWGTLYDPVADKILIGSVVLLVVYKHLHPSIAILILLVEVMIIIGGYRHTHKGKILSANVFGKTKMFLQVTGVLFLLIALWFQIDVFTYLSIGTLSVSILFAFLSMLTYGI</sequence>
<reference evidence="13 14" key="1">
    <citation type="journal article" date="2015" name="Nature">
        <title>rRNA introns, odd ribosomes, and small enigmatic genomes across a large radiation of phyla.</title>
        <authorList>
            <person name="Brown C.T."/>
            <person name="Hug L.A."/>
            <person name="Thomas B.C."/>
            <person name="Sharon I."/>
            <person name="Castelle C.J."/>
            <person name="Singh A."/>
            <person name="Wilkins M.J."/>
            <person name="Williams K.H."/>
            <person name="Banfield J.F."/>
        </authorList>
    </citation>
    <scope>NUCLEOTIDE SEQUENCE [LARGE SCALE GENOMIC DNA]</scope>
</reference>
<dbReference type="PIRSF" id="PIRSF000847">
    <property type="entry name" value="Phos_ph_gly_syn"/>
    <property type="match status" value="1"/>
</dbReference>
<feature type="transmembrane region" description="Helical" evidence="12">
    <location>
        <begin position="154"/>
        <end position="171"/>
    </location>
</feature>
<evidence type="ECO:0000313" key="13">
    <source>
        <dbReference type="EMBL" id="KKR87060.1"/>
    </source>
</evidence>
<dbReference type="AlphaFoldDB" id="A0A0G0WRG8"/>
<evidence type="ECO:0000256" key="9">
    <source>
        <dbReference type="ARBA" id="ARBA00023209"/>
    </source>
</evidence>
<evidence type="ECO:0000256" key="10">
    <source>
        <dbReference type="ARBA" id="ARBA00023264"/>
    </source>
</evidence>
<evidence type="ECO:0000256" key="6">
    <source>
        <dbReference type="ARBA" id="ARBA00022989"/>
    </source>
</evidence>
<protein>
    <submittedName>
        <fullName evidence="13">CDP-diacylglycerol-glycerol-3-phosphate 3-phosphatidyltransferase</fullName>
    </submittedName>
</protein>
<evidence type="ECO:0000256" key="5">
    <source>
        <dbReference type="ARBA" id="ARBA00022692"/>
    </source>
</evidence>
<dbReference type="InterPro" id="IPR050324">
    <property type="entry name" value="CDP-alcohol_PTase-I"/>
</dbReference>